<gene>
    <name evidence="1" type="ORF">F0U60_02900</name>
</gene>
<evidence type="ECO:0000313" key="1">
    <source>
        <dbReference type="EMBL" id="WNG43163.1"/>
    </source>
</evidence>
<organism evidence="1 2">
    <name type="scientific">Archangium minus</name>
    <dbReference type="NCBI Taxonomy" id="83450"/>
    <lineage>
        <taxon>Bacteria</taxon>
        <taxon>Pseudomonadati</taxon>
        <taxon>Myxococcota</taxon>
        <taxon>Myxococcia</taxon>
        <taxon>Myxococcales</taxon>
        <taxon>Cystobacterineae</taxon>
        <taxon>Archangiaceae</taxon>
        <taxon>Archangium</taxon>
    </lineage>
</organism>
<protein>
    <recommendedName>
        <fullName evidence="3">General secretion pathway protein J</fullName>
    </recommendedName>
</protein>
<evidence type="ECO:0008006" key="3">
    <source>
        <dbReference type="Google" id="ProtNLM"/>
    </source>
</evidence>
<accession>A0ABY9WHG1</accession>
<dbReference type="RefSeq" id="WP_395813683.1">
    <property type="nucleotide sequence ID" value="NZ_CP043494.1"/>
</dbReference>
<reference evidence="1 2" key="1">
    <citation type="submission" date="2019-08" db="EMBL/GenBank/DDBJ databases">
        <title>Archangium and Cystobacter genomes.</title>
        <authorList>
            <person name="Chen I.-C.K."/>
            <person name="Wielgoss S."/>
        </authorList>
    </citation>
    <scope>NUCLEOTIDE SEQUENCE [LARGE SCALE GENOMIC DNA]</scope>
    <source>
        <strain evidence="1 2">Cbm 6</strain>
    </source>
</reference>
<evidence type="ECO:0000313" key="2">
    <source>
        <dbReference type="Proteomes" id="UP001611383"/>
    </source>
</evidence>
<sequence>MAAGFILVAAGVFAIKFGLEASYMMQCQKLTQEQLEVARTHFDQLHRYVLSDKGRSSVQFQFNLSPMVVGESLFAIYSNRTLTAVYLGPYQPRIAVDIDDNLTSDKGYDQLEFRLLQLEKLQGCLWANERGEPYWQPGARIAIEFLRAQVLDEDELPKRFDVTIR</sequence>
<keyword evidence="2" id="KW-1185">Reference proteome</keyword>
<name>A0ABY9WHG1_9BACT</name>
<dbReference type="Proteomes" id="UP001611383">
    <property type="component" value="Chromosome"/>
</dbReference>
<dbReference type="EMBL" id="CP043494">
    <property type="protein sequence ID" value="WNG43163.1"/>
    <property type="molecule type" value="Genomic_DNA"/>
</dbReference>
<proteinExistence type="predicted"/>